<feature type="compositionally biased region" description="Low complexity" evidence="1">
    <location>
        <begin position="504"/>
        <end position="519"/>
    </location>
</feature>
<dbReference type="RefSeq" id="XP_056852363.1">
    <property type="nucleotide sequence ID" value="XM_056996383.1"/>
</dbReference>
<reference evidence="3" key="1">
    <citation type="submission" date="2025-08" db="UniProtKB">
        <authorList>
            <consortium name="RefSeq"/>
        </authorList>
    </citation>
    <scope>IDENTIFICATION</scope>
    <source>
        <tissue evidence="3">Leaf</tissue>
    </source>
</reference>
<feature type="compositionally biased region" description="Polar residues" evidence="1">
    <location>
        <begin position="965"/>
        <end position="1003"/>
    </location>
</feature>
<feature type="compositionally biased region" description="Low complexity" evidence="1">
    <location>
        <begin position="590"/>
        <end position="608"/>
    </location>
</feature>
<feature type="region of interest" description="Disordered" evidence="1">
    <location>
        <begin position="297"/>
        <end position="329"/>
    </location>
</feature>
<feature type="region of interest" description="Disordered" evidence="1">
    <location>
        <begin position="582"/>
        <end position="693"/>
    </location>
</feature>
<dbReference type="InterPro" id="IPR039317">
    <property type="entry name" value="TIC"/>
</dbReference>
<dbReference type="PANTHER" id="PTHR34798:SF2">
    <property type="entry name" value="PROTEIN TIME FOR COFFEE"/>
    <property type="match status" value="1"/>
</dbReference>
<feature type="compositionally biased region" description="Low complexity" evidence="1">
    <location>
        <begin position="1004"/>
        <end position="1024"/>
    </location>
</feature>
<keyword evidence="2" id="KW-1185">Reference proteome</keyword>
<dbReference type="GeneID" id="130501454"/>
<dbReference type="GO" id="GO:0005634">
    <property type="term" value="C:nucleus"/>
    <property type="evidence" value="ECO:0007669"/>
    <property type="project" value="TreeGrafter"/>
</dbReference>
<dbReference type="GO" id="GO:0042752">
    <property type="term" value="P:regulation of circadian rhythm"/>
    <property type="evidence" value="ECO:0007669"/>
    <property type="project" value="InterPro"/>
</dbReference>
<feature type="compositionally biased region" description="Polar residues" evidence="1">
    <location>
        <begin position="1195"/>
        <end position="1205"/>
    </location>
</feature>
<feature type="compositionally biased region" description="Polar residues" evidence="1">
    <location>
        <begin position="66"/>
        <end position="87"/>
    </location>
</feature>
<feature type="region of interest" description="Disordered" evidence="1">
    <location>
        <begin position="488"/>
        <end position="521"/>
    </location>
</feature>
<dbReference type="PANTHER" id="PTHR34798">
    <property type="entry name" value="PROTEIN TIME FOR COFFEE"/>
    <property type="match status" value="1"/>
</dbReference>
<feature type="compositionally biased region" description="Basic and acidic residues" evidence="1">
    <location>
        <begin position="230"/>
        <end position="249"/>
    </location>
</feature>
<feature type="compositionally biased region" description="Polar residues" evidence="1">
    <location>
        <begin position="1034"/>
        <end position="1068"/>
    </location>
</feature>
<accession>A0A9W3CL65</accession>
<feature type="region of interest" description="Disordered" evidence="1">
    <location>
        <begin position="965"/>
        <end position="1205"/>
    </location>
</feature>
<feature type="compositionally biased region" description="Low complexity" evidence="1">
    <location>
        <begin position="1112"/>
        <end position="1124"/>
    </location>
</feature>
<proteinExistence type="predicted"/>
<organism evidence="2 3">
    <name type="scientific">Raphanus sativus</name>
    <name type="common">Radish</name>
    <name type="synonym">Raphanus raphanistrum var. sativus</name>
    <dbReference type="NCBI Taxonomy" id="3726"/>
    <lineage>
        <taxon>Eukaryota</taxon>
        <taxon>Viridiplantae</taxon>
        <taxon>Streptophyta</taxon>
        <taxon>Embryophyta</taxon>
        <taxon>Tracheophyta</taxon>
        <taxon>Spermatophyta</taxon>
        <taxon>Magnoliopsida</taxon>
        <taxon>eudicotyledons</taxon>
        <taxon>Gunneridae</taxon>
        <taxon>Pentapetalae</taxon>
        <taxon>rosids</taxon>
        <taxon>malvids</taxon>
        <taxon>Brassicales</taxon>
        <taxon>Brassicaceae</taxon>
        <taxon>Brassiceae</taxon>
        <taxon>Raphanus</taxon>
    </lineage>
</organism>
<feature type="compositionally biased region" description="Low complexity" evidence="1">
    <location>
        <begin position="303"/>
        <end position="316"/>
    </location>
</feature>
<feature type="compositionally biased region" description="Basic and acidic residues" evidence="1">
    <location>
        <begin position="154"/>
        <end position="169"/>
    </location>
</feature>
<protein>
    <submittedName>
        <fullName evidence="3">Protein TIME FOR COFFEE-like isoform X2</fullName>
    </submittedName>
</protein>
<feature type="compositionally biased region" description="Basic and acidic residues" evidence="1">
    <location>
        <begin position="271"/>
        <end position="282"/>
    </location>
</feature>
<feature type="region of interest" description="Disordered" evidence="1">
    <location>
        <begin position="868"/>
        <end position="914"/>
    </location>
</feature>
<feature type="compositionally biased region" description="Low complexity" evidence="1">
    <location>
        <begin position="1142"/>
        <end position="1167"/>
    </location>
</feature>
<feature type="compositionally biased region" description="Polar residues" evidence="1">
    <location>
        <begin position="1168"/>
        <end position="1185"/>
    </location>
</feature>
<feature type="region of interest" description="Disordered" evidence="1">
    <location>
        <begin position="429"/>
        <end position="456"/>
    </location>
</feature>
<dbReference type="Proteomes" id="UP000504610">
    <property type="component" value="Unplaced"/>
</dbReference>
<feature type="region of interest" description="Disordered" evidence="1">
    <location>
        <begin position="1"/>
        <end position="24"/>
    </location>
</feature>
<feature type="compositionally biased region" description="Polar residues" evidence="1">
    <location>
        <begin position="1091"/>
        <end position="1111"/>
    </location>
</feature>
<feature type="compositionally biased region" description="Polar residues" evidence="1">
    <location>
        <begin position="833"/>
        <end position="842"/>
    </location>
</feature>
<feature type="compositionally biased region" description="Low complexity" evidence="1">
    <location>
        <begin position="878"/>
        <end position="914"/>
    </location>
</feature>
<feature type="region of interest" description="Disordered" evidence="1">
    <location>
        <begin position="63"/>
        <end position="282"/>
    </location>
</feature>
<gene>
    <name evidence="3" type="primary">LOC130501454</name>
</gene>
<evidence type="ECO:0000256" key="1">
    <source>
        <dbReference type="SAM" id="MobiDB-lite"/>
    </source>
</evidence>
<feature type="compositionally biased region" description="Polar residues" evidence="1">
    <location>
        <begin position="610"/>
        <end position="693"/>
    </location>
</feature>
<name>A0A9W3CL65_RAPSA</name>
<feature type="compositionally biased region" description="Polar residues" evidence="1">
    <location>
        <begin position="135"/>
        <end position="148"/>
    </location>
</feature>
<feature type="region of interest" description="Disordered" evidence="1">
    <location>
        <begin position="800"/>
        <end position="842"/>
    </location>
</feature>
<feature type="compositionally biased region" description="Low complexity" evidence="1">
    <location>
        <begin position="1075"/>
        <end position="1090"/>
    </location>
</feature>
<sequence length="1282" mass="134756">MVSGTKQKPLPLPLPPKSSSPPVAAVQDEIEIEIAEVLYGMMRMPLAAEGGAKTTVDVVKSKVSSPISNSQTVLQSSTINGSYNATSIAPKRKKQRHVKYDQDENSPSLPSRPVKSEAEAPSKSQADQLKRSGSAEESSSVLDSTNPQAALDSRSAEKKESDMSKEETVMPKVESSSSGVGSDGDGATTISGAKSSSLEKDKFEIDLMAPPPVRSSSERGVEIEGVAAEAKPKATEVETEAKPLLKEDGGSATNLESEEKKRPRSTVAAETEPHKPNRSCELKLDLDKSDHVGVINKHHHVQKQPPQQQQRQRQQVSVPDKTAQANPLPMHMSMPGWPGGLPTMGYMPPTQGVVPTGTSSLSSAVVQPPSHLLFNQPRPKRCATHCYIARNIQSHQQFTKMNPFWPAAAGSASLYGTKASNLSLMPPTELQGTVLGRSSNPALDKNSKSTSKNSDTAQRNHILLQQALPQGAANNIMHGPTFIFPMGQQPHTAPTIAGASTRPNSGNTASSGATATANSINGPASAGAPTMTFSYPGMPGNETQYLAILQNNGYPFPVPAHVGASSAYRGAPGQPIPFFNGSFYPSQMIQPPFSQPQKQQQQAGQVLQSHAPSNQNGSVSTGSSTAQKHLQNQQLRPPINPGNSQGFPTHKVQSQPMSFQQRQPRENATQHSETVGGDSPSTADSRGSRSSAAYGQNYGMQMQPTNLGLMSSAAPAGGVVLSSSNHGEKKSQQVSKAGAESFPPQGYAMTFATFNGANSTPSLNMSAIPQNHAMFHSIPEAARQGYQMMAANVAAQATQQKMNYSAPSDDGKSGSNTTANTREEQRKTGAATGKTSGLNGAQSIAFSNKPDLADTSVSAVTSGSIVDTSRLHNHGSTQPQSSSSVLTSHQQQQLQHLQQQHQQQQQQQQHMQRSQLQQPYTTMYLQKQQRYATSVAASAAKTKGPVAASNGSGFPDHNISVSPAGSTKFTNANSGFPQNLVQSSGTQVQSPQWKNNSPRASNTSQAQSPSILSPSSSAAAASSSVRNVSHKQQSRPQQSQISFASNSKPMASSSPMQQVQGSTNNQAASPPMLVGPPSTSSVSRSAGGSPRTTASASSAVNKTVQASPTTHSSSQPSKNLQSSSAASPAGGRNNGPSVLGNPTTSSGSKSQQQQQQLPKHGLQQQSQLFFSNPCMQSQHHQQQITGPPGGYYIQRHQQQPGSSAATSAVCHPVSLSACTTGAVTATSDPAKAIAAAASASNMKGGMGKTQQHQLVPPGFPYVHAVPSAVQVKPVDQKQQAGE</sequence>
<feature type="region of interest" description="Disordered" evidence="1">
    <location>
        <begin position="720"/>
        <end position="741"/>
    </location>
</feature>
<feature type="compositionally biased region" description="Pro residues" evidence="1">
    <location>
        <begin position="10"/>
        <end position="19"/>
    </location>
</feature>
<evidence type="ECO:0000313" key="2">
    <source>
        <dbReference type="Proteomes" id="UP000504610"/>
    </source>
</evidence>
<evidence type="ECO:0000313" key="3">
    <source>
        <dbReference type="RefSeq" id="XP_056852363.1"/>
    </source>
</evidence>